<gene>
    <name evidence="5" type="ORF">GCM10010170_066850</name>
</gene>
<dbReference type="EMBL" id="BAAARV010000066">
    <property type="protein sequence ID" value="GAA2367471.1"/>
    <property type="molecule type" value="Genomic_DNA"/>
</dbReference>
<comment type="similarity">
    <text evidence="1">Belongs to the glycosyl hydrolase 16 family.</text>
</comment>
<accession>A0ABN3H2B0</accession>
<dbReference type="PROSITE" id="PS50022">
    <property type="entry name" value="FA58C_3"/>
    <property type="match status" value="1"/>
</dbReference>
<evidence type="ECO:0000313" key="6">
    <source>
        <dbReference type="Proteomes" id="UP001501444"/>
    </source>
</evidence>
<evidence type="ECO:0000259" key="3">
    <source>
        <dbReference type="PROSITE" id="PS50022"/>
    </source>
</evidence>
<dbReference type="Pfam" id="PF00754">
    <property type="entry name" value="F5_F8_type_C"/>
    <property type="match status" value="1"/>
</dbReference>
<keyword evidence="2" id="KW-0732">Signal</keyword>
<reference evidence="5 6" key="1">
    <citation type="journal article" date="2019" name="Int. J. Syst. Evol. Microbiol.">
        <title>The Global Catalogue of Microorganisms (GCM) 10K type strain sequencing project: providing services to taxonomists for standard genome sequencing and annotation.</title>
        <authorList>
            <consortium name="The Broad Institute Genomics Platform"/>
            <consortium name="The Broad Institute Genome Sequencing Center for Infectious Disease"/>
            <person name="Wu L."/>
            <person name="Ma J."/>
        </authorList>
    </citation>
    <scope>NUCLEOTIDE SEQUENCE [LARGE SCALE GENOMIC DNA]</scope>
    <source>
        <strain evidence="5 6">JCM 3272</strain>
    </source>
</reference>
<dbReference type="Proteomes" id="UP001501444">
    <property type="component" value="Unassembled WGS sequence"/>
</dbReference>
<dbReference type="InterPro" id="IPR000421">
    <property type="entry name" value="FA58C"/>
</dbReference>
<feature type="domain" description="GH16" evidence="4">
    <location>
        <begin position="177"/>
        <end position="432"/>
    </location>
</feature>
<comment type="caution">
    <text evidence="5">The sequence shown here is derived from an EMBL/GenBank/DDBJ whole genome shotgun (WGS) entry which is preliminary data.</text>
</comment>
<dbReference type="InterPro" id="IPR050546">
    <property type="entry name" value="Glycosyl_Hydrlase_16"/>
</dbReference>
<dbReference type="RefSeq" id="WP_344616561.1">
    <property type="nucleotide sequence ID" value="NZ_BAAARV010000066.1"/>
</dbReference>
<dbReference type="Pfam" id="PF00722">
    <property type="entry name" value="Glyco_hydro_16"/>
    <property type="match status" value="1"/>
</dbReference>
<dbReference type="Gene3D" id="2.60.120.260">
    <property type="entry name" value="Galactose-binding domain-like"/>
    <property type="match status" value="1"/>
</dbReference>
<sequence>MASMLARKVVLSAALALMCTVIVPSGQVAQGAPPGAQLLSYAKPGSASSSQDDGQCVRCTPDKLFDADSGTRWAASPTTGWVDPGWVQVDLGAPASITRVELQWESAYATGYDVQVSDDASSWHTIYATTTGHGFHEDLSVTGQGRYVRLELTKRAGQYGYSLYDVNIYGTGGDPVAPPNQAPDPDFTRLNLVWSDEFDGPAGSRPDPAKWTVETGTGQNHELQYYTDNENIAMDGQGHAVFEARKEDRGGMHYTSARLNTYGKFAFQYGRVEARIKVPDGNGMWPAFWMMGTNYFTGTGWPYDGEVDMMEVLGRNTAEAYSTIHGPQYFGGNGIGQKYTQPGGAKLSGDFHTWTADWDRSRIRFSLDGRPVFTVNKADVQATRGPWVYDHPFYVILNLAVGGDFPGNPDATTPFPAQMAVDYVRVYQSQTPPGGDGPAQTVTATVPAPPGEFSWTIDAGDHAVVLSDAVNKGSYLQSTGALKPVKVSDTRAGGPAWSVSGQVGDFTGGLSGKYLGWTPAVLSGAATAGDAVPAGIDVGNGLAEPSVLGSAPTGHAAGTATLGAGLDLRVPVDTVPGTYTTTLTLTALS</sequence>
<proteinExistence type="inferred from homology"/>
<dbReference type="InterPro" id="IPR008979">
    <property type="entry name" value="Galactose-bd-like_sf"/>
</dbReference>
<keyword evidence="6" id="KW-1185">Reference proteome</keyword>
<evidence type="ECO:0000313" key="5">
    <source>
        <dbReference type="EMBL" id="GAA2367471.1"/>
    </source>
</evidence>
<feature type="chain" id="PRO_5045120551" description="F5/8 type C domain-containing protein" evidence="2">
    <location>
        <begin position="30"/>
        <end position="589"/>
    </location>
</feature>
<dbReference type="PANTHER" id="PTHR10963:SF55">
    <property type="entry name" value="GLYCOSIDE HYDROLASE FAMILY 16 PROTEIN"/>
    <property type="match status" value="1"/>
</dbReference>
<feature type="signal peptide" evidence="2">
    <location>
        <begin position="1"/>
        <end position="29"/>
    </location>
</feature>
<evidence type="ECO:0000256" key="2">
    <source>
        <dbReference type="SAM" id="SignalP"/>
    </source>
</evidence>
<dbReference type="SUPFAM" id="SSF49899">
    <property type="entry name" value="Concanavalin A-like lectins/glucanases"/>
    <property type="match status" value="1"/>
</dbReference>
<dbReference type="Gene3D" id="2.60.120.200">
    <property type="match status" value="1"/>
</dbReference>
<organism evidence="5 6">
    <name type="scientific">Dactylosporangium salmoneum</name>
    <dbReference type="NCBI Taxonomy" id="53361"/>
    <lineage>
        <taxon>Bacteria</taxon>
        <taxon>Bacillati</taxon>
        <taxon>Actinomycetota</taxon>
        <taxon>Actinomycetes</taxon>
        <taxon>Micromonosporales</taxon>
        <taxon>Micromonosporaceae</taxon>
        <taxon>Dactylosporangium</taxon>
    </lineage>
</organism>
<dbReference type="InterPro" id="IPR013320">
    <property type="entry name" value="ConA-like_dom_sf"/>
</dbReference>
<feature type="domain" description="F5/8 type C" evidence="3">
    <location>
        <begin position="25"/>
        <end position="171"/>
    </location>
</feature>
<evidence type="ECO:0000259" key="4">
    <source>
        <dbReference type="PROSITE" id="PS51762"/>
    </source>
</evidence>
<dbReference type="PANTHER" id="PTHR10963">
    <property type="entry name" value="GLYCOSYL HYDROLASE-RELATED"/>
    <property type="match status" value="1"/>
</dbReference>
<evidence type="ECO:0008006" key="7">
    <source>
        <dbReference type="Google" id="ProtNLM"/>
    </source>
</evidence>
<dbReference type="SUPFAM" id="SSF49785">
    <property type="entry name" value="Galactose-binding domain-like"/>
    <property type="match status" value="1"/>
</dbReference>
<dbReference type="CDD" id="cd08023">
    <property type="entry name" value="GH16_laminarinase_like"/>
    <property type="match status" value="1"/>
</dbReference>
<dbReference type="PROSITE" id="PS51762">
    <property type="entry name" value="GH16_2"/>
    <property type="match status" value="1"/>
</dbReference>
<protein>
    <recommendedName>
        <fullName evidence="7">F5/8 type C domain-containing protein</fullName>
    </recommendedName>
</protein>
<dbReference type="InterPro" id="IPR000757">
    <property type="entry name" value="Beta-glucanase-like"/>
</dbReference>
<name>A0ABN3H2B0_9ACTN</name>
<evidence type="ECO:0000256" key="1">
    <source>
        <dbReference type="ARBA" id="ARBA00006865"/>
    </source>
</evidence>